<name>A0A1W6B5T5_9GAMM</name>
<dbReference type="PANTHER" id="PTHR39322">
    <property type="entry name" value="ACYL-HOMOSERINE-LACTONE SYNTHASE"/>
    <property type="match status" value="1"/>
</dbReference>
<keyword evidence="5 9" id="KW-0949">S-adenosyl-L-methionine</keyword>
<evidence type="ECO:0000256" key="8">
    <source>
        <dbReference type="PROSITE-ProRule" id="PRU00533"/>
    </source>
</evidence>
<dbReference type="GO" id="GO:0061579">
    <property type="term" value="F:N-acyl homoserine lactone synthase activity"/>
    <property type="evidence" value="ECO:0007669"/>
    <property type="project" value="UniProtKB-UniRule"/>
</dbReference>
<dbReference type="PRINTS" id="PR01549">
    <property type="entry name" value="AUTOINDCRSYN"/>
</dbReference>
<evidence type="ECO:0000313" key="11">
    <source>
        <dbReference type="Proteomes" id="UP000192900"/>
    </source>
</evidence>
<evidence type="ECO:0000256" key="3">
    <source>
        <dbReference type="ARBA" id="ARBA00022654"/>
    </source>
</evidence>
<dbReference type="PROSITE" id="PS00949">
    <property type="entry name" value="AUTOINDUCER_SYNTH_1"/>
    <property type="match status" value="1"/>
</dbReference>
<sequence>MINFLDINYPKLSEQRSSELFILRKETFKDRLDWAVNCVNGMEFDEYDNEHTTYVFGIHNDNVLCSVRFIETRYPNMISHTFAPWFNNVELPAGNYIESSRFFVDKERARSSDLYQYPVSSMLFLAMVNYARHYGYEGIYTLVSHAMLRILKRSGWEISVVEQTLSEKKEKIYIVFLPIDDKNRDILIEKSNQDKLFDDKELAKWPLAFQPNLRQV</sequence>
<evidence type="ECO:0000256" key="9">
    <source>
        <dbReference type="RuleBase" id="RU361135"/>
    </source>
</evidence>
<keyword evidence="4 9" id="KW-0808">Transferase</keyword>
<evidence type="ECO:0000256" key="2">
    <source>
        <dbReference type="ARBA" id="ARBA00018768"/>
    </source>
</evidence>
<dbReference type="AlphaFoldDB" id="A0A1W6B5T5"/>
<dbReference type="InterPro" id="IPR018311">
    <property type="entry name" value="Autoind_synth_CS"/>
</dbReference>
<evidence type="ECO:0000256" key="6">
    <source>
        <dbReference type="ARBA" id="ARBA00022929"/>
    </source>
</evidence>
<comment type="similarity">
    <text evidence="8 9">Belongs to the autoinducer synthase family.</text>
</comment>
<dbReference type="InterPro" id="IPR001690">
    <property type="entry name" value="Autoind_synthase"/>
</dbReference>
<evidence type="ECO:0000256" key="1">
    <source>
        <dbReference type="ARBA" id="ARBA00012340"/>
    </source>
</evidence>
<keyword evidence="11" id="KW-1185">Reference proteome</keyword>
<reference evidence="10 11" key="1">
    <citation type="submission" date="2017-02" db="EMBL/GenBank/DDBJ databases">
        <title>Complete genome sequence of the drought resistance-promoting endophyte Pantoea alhagi LTYR-11Z.</title>
        <authorList>
            <person name="Zhang L."/>
        </authorList>
    </citation>
    <scope>NUCLEOTIDE SEQUENCE [LARGE SCALE GENOMIC DNA]</scope>
    <source>
        <strain evidence="10 11">LTYR-11Z</strain>
    </source>
</reference>
<comment type="catalytic activity">
    <reaction evidence="7 9">
        <text>a fatty acyl-[ACP] + S-adenosyl-L-methionine = an N-acyl-L-homoserine lactone + S-methyl-5'-thioadenosine + holo-[ACP] + H(+)</text>
        <dbReference type="Rhea" id="RHEA:10096"/>
        <dbReference type="Rhea" id="RHEA-COMP:9685"/>
        <dbReference type="Rhea" id="RHEA-COMP:14125"/>
        <dbReference type="ChEBI" id="CHEBI:15378"/>
        <dbReference type="ChEBI" id="CHEBI:17509"/>
        <dbReference type="ChEBI" id="CHEBI:55474"/>
        <dbReference type="ChEBI" id="CHEBI:59789"/>
        <dbReference type="ChEBI" id="CHEBI:64479"/>
        <dbReference type="ChEBI" id="CHEBI:138651"/>
        <dbReference type="EC" id="2.3.1.184"/>
    </reaction>
</comment>
<keyword evidence="3 8" id="KW-0673">Quorum sensing</keyword>
<dbReference type="RefSeq" id="WP_085070163.1">
    <property type="nucleotide sequence ID" value="NZ_CP019706.1"/>
</dbReference>
<dbReference type="KEGG" id="palh:B1H58_10825"/>
<dbReference type="EMBL" id="CP019706">
    <property type="protein sequence ID" value="ARJ42468.1"/>
    <property type="molecule type" value="Genomic_DNA"/>
</dbReference>
<dbReference type="InterPro" id="IPR016181">
    <property type="entry name" value="Acyl_CoA_acyltransferase"/>
</dbReference>
<proteinExistence type="inferred from homology"/>
<dbReference type="Pfam" id="PF00765">
    <property type="entry name" value="Autoind_synth"/>
    <property type="match status" value="1"/>
</dbReference>
<evidence type="ECO:0000313" key="10">
    <source>
        <dbReference type="EMBL" id="ARJ42468.1"/>
    </source>
</evidence>
<dbReference type="SUPFAM" id="SSF55729">
    <property type="entry name" value="Acyl-CoA N-acyltransferases (Nat)"/>
    <property type="match status" value="1"/>
</dbReference>
<dbReference type="GO" id="GO:0007165">
    <property type="term" value="P:signal transduction"/>
    <property type="evidence" value="ECO:0007669"/>
    <property type="project" value="TreeGrafter"/>
</dbReference>
<evidence type="ECO:0000256" key="4">
    <source>
        <dbReference type="ARBA" id="ARBA00022679"/>
    </source>
</evidence>
<gene>
    <name evidence="10" type="ORF">B1H58_10825</name>
</gene>
<evidence type="ECO:0000256" key="7">
    <source>
        <dbReference type="ARBA" id="ARBA00048576"/>
    </source>
</evidence>
<dbReference type="PANTHER" id="PTHR39322:SF1">
    <property type="entry name" value="ISOVALERYL-HOMOSERINE LACTONE SYNTHASE"/>
    <property type="match status" value="1"/>
</dbReference>
<accession>A0A1W6B5T5</accession>
<dbReference type="Gene3D" id="3.40.630.30">
    <property type="match status" value="1"/>
</dbReference>
<keyword evidence="6 8" id="KW-0071">Autoinducer synthesis</keyword>
<dbReference type="Proteomes" id="UP000192900">
    <property type="component" value="Chromosome"/>
</dbReference>
<evidence type="ECO:0000256" key="5">
    <source>
        <dbReference type="ARBA" id="ARBA00022691"/>
    </source>
</evidence>
<dbReference type="GO" id="GO:0009372">
    <property type="term" value="P:quorum sensing"/>
    <property type="evidence" value="ECO:0007669"/>
    <property type="project" value="UniProtKB-UniRule"/>
</dbReference>
<organism evidence="10 11">
    <name type="scientific">Pantoea alhagi</name>
    <dbReference type="NCBI Taxonomy" id="1891675"/>
    <lineage>
        <taxon>Bacteria</taxon>
        <taxon>Pseudomonadati</taxon>
        <taxon>Pseudomonadota</taxon>
        <taxon>Gammaproteobacteria</taxon>
        <taxon>Enterobacterales</taxon>
        <taxon>Erwiniaceae</taxon>
        <taxon>Pantoea</taxon>
    </lineage>
</organism>
<dbReference type="EC" id="2.3.1.184" evidence="1 9"/>
<dbReference type="OrthoDB" id="6169313at2"/>
<dbReference type="PROSITE" id="PS51187">
    <property type="entry name" value="AUTOINDUCER_SYNTH_2"/>
    <property type="match status" value="1"/>
</dbReference>
<protein>
    <recommendedName>
        <fullName evidence="2 9">Acyl-homoserine-lactone synthase</fullName>
        <ecNumber evidence="1 9">2.3.1.184</ecNumber>
    </recommendedName>
    <alternativeName>
        <fullName evidence="9">Autoinducer synthesis protein</fullName>
    </alternativeName>
</protein>
<dbReference type="STRING" id="1891675.B1H58_10825"/>